<protein>
    <submittedName>
        <fullName evidence="1">Uncharacterized protein</fullName>
    </submittedName>
</protein>
<dbReference type="EMBL" id="PYGK01000007">
    <property type="protein sequence ID" value="PSL28992.1"/>
    <property type="molecule type" value="Genomic_DNA"/>
</dbReference>
<gene>
    <name evidence="1" type="ORF">CLV42_107138</name>
</gene>
<organism evidence="1 2">
    <name type="scientific">Chitinophaga ginsengisoli</name>
    <dbReference type="NCBI Taxonomy" id="363837"/>
    <lineage>
        <taxon>Bacteria</taxon>
        <taxon>Pseudomonadati</taxon>
        <taxon>Bacteroidota</taxon>
        <taxon>Chitinophagia</taxon>
        <taxon>Chitinophagales</taxon>
        <taxon>Chitinophagaceae</taxon>
        <taxon>Chitinophaga</taxon>
    </lineage>
</organism>
<reference evidence="1 2" key="1">
    <citation type="submission" date="2018-03" db="EMBL/GenBank/DDBJ databases">
        <title>Genomic Encyclopedia of Archaeal and Bacterial Type Strains, Phase II (KMG-II): from individual species to whole genera.</title>
        <authorList>
            <person name="Goeker M."/>
        </authorList>
    </citation>
    <scope>NUCLEOTIDE SEQUENCE [LARGE SCALE GENOMIC DNA]</scope>
    <source>
        <strain evidence="1 2">DSM 18107</strain>
    </source>
</reference>
<dbReference type="Proteomes" id="UP000240978">
    <property type="component" value="Unassembled WGS sequence"/>
</dbReference>
<evidence type="ECO:0000313" key="2">
    <source>
        <dbReference type="Proteomes" id="UP000240978"/>
    </source>
</evidence>
<dbReference type="AlphaFoldDB" id="A0A2P8G4T4"/>
<evidence type="ECO:0000313" key="1">
    <source>
        <dbReference type="EMBL" id="PSL28992.1"/>
    </source>
</evidence>
<sequence length="87" mass="10275">MKQYLLCCSYLLFIQVRRTHNSPQTDLMFTRSPLLNGRENPGHPFFYTNIPQVLMADHYFTEILSFLQIFKSGSSFFEGKYLVDNRT</sequence>
<keyword evidence="2" id="KW-1185">Reference proteome</keyword>
<proteinExistence type="predicted"/>
<name>A0A2P8G4T4_9BACT</name>
<accession>A0A2P8G4T4</accession>
<comment type="caution">
    <text evidence="1">The sequence shown here is derived from an EMBL/GenBank/DDBJ whole genome shotgun (WGS) entry which is preliminary data.</text>
</comment>